<gene>
    <name evidence="4" type="ORF">EWV85_05670</name>
</gene>
<feature type="domain" description="Integrase SAM-like N-terminal" evidence="3">
    <location>
        <begin position="8"/>
        <end position="80"/>
    </location>
</feature>
<evidence type="ECO:0000259" key="3">
    <source>
        <dbReference type="Pfam" id="PF13495"/>
    </source>
</evidence>
<accession>A0A551YC60</accession>
<name>A0A551YC60_MICAE</name>
<evidence type="ECO:0000313" key="5">
    <source>
        <dbReference type="Proteomes" id="UP000316443"/>
    </source>
</evidence>
<dbReference type="AlphaFoldDB" id="A0A551YC60"/>
<dbReference type="GO" id="GO:0003677">
    <property type="term" value="F:DNA binding"/>
    <property type="evidence" value="ECO:0007669"/>
    <property type="project" value="UniProtKB-KW"/>
</dbReference>
<organism evidence="4 5">
    <name type="scientific">Microcystis aeruginosa Ma_QC_C_20070703_M131</name>
    <dbReference type="NCBI Taxonomy" id="2486263"/>
    <lineage>
        <taxon>Bacteria</taxon>
        <taxon>Bacillati</taxon>
        <taxon>Cyanobacteriota</taxon>
        <taxon>Cyanophyceae</taxon>
        <taxon>Oscillatoriophycideae</taxon>
        <taxon>Chroococcales</taxon>
        <taxon>Microcystaceae</taxon>
        <taxon>Microcystis</taxon>
    </lineage>
</organism>
<feature type="compositionally biased region" description="Polar residues" evidence="2">
    <location>
        <begin position="82"/>
        <end position="91"/>
    </location>
</feature>
<comment type="caution">
    <text evidence="4">The sequence shown here is derived from an EMBL/GenBank/DDBJ whole genome shotgun (WGS) entry which is preliminary data.</text>
</comment>
<dbReference type="GO" id="GO:0015074">
    <property type="term" value="P:DNA integration"/>
    <property type="evidence" value="ECO:0007669"/>
    <property type="project" value="InterPro"/>
</dbReference>
<evidence type="ECO:0000256" key="2">
    <source>
        <dbReference type="SAM" id="MobiDB-lite"/>
    </source>
</evidence>
<proteinExistence type="predicted"/>
<dbReference type="Proteomes" id="UP000316443">
    <property type="component" value="Unassembled WGS sequence"/>
</dbReference>
<dbReference type="InterPro" id="IPR004107">
    <property type="entry name" value="Integrase_SAM-like_N"/>
</dbReference>
<keyword evidence="1" id="KW-0238">DNA-binding</keyword>
<dbReference type="InterPro" id="IPR010998">
    <property type="entry name" value="Integrase_recombinase_N"/>
</dbReference>
<dbReference type="Pfam" id="PF13495">
    <property type="entry name" value="Phage_int_SAM_4"/>
    <property type="match status" value="1"/>
</dbReference>
<evidence type="ECO:0000256" key="1">
    <source>
        <dbReference type="ARBA" id="ARBA00023125"/>
    </source>
</evidence>
<dbReference type="EMBL" id="SFCA01000065">
    <property type="protein sequence ID" value="TRT58553.1"/>
    <property type="molecule type" value="Genomic_DNA"/>
</dbReference>
<feature type="region of interest" description="Disordered" evidence="2">
    <location>
        <begin position="67"/>
        <end position="105"/>
    </location>
</feature>
<protein>
    <recommendedName>
        <fullName evidence="3">Integrase SAM-like N-terminal domain-containing protein</fullName>
    </recommendedName>
</protein>
<dbReference type="Gene3D" id="1.10.150.130">
    <property type="match status" value="1"/>
</dbReference>
<reference evidence="4 5" key="1">
    <citation type="submission" date="2019-01" db="EMBL/GenBank/DDBJ databases">
        <title>Coherence of Microcystis species and biogeography revealed through population genomics.</title>
        <authorList>
            <person name="Perez-Carrascal O.M."/>
            <person name="Terrat Y."/>
            <person name="Giani A."/>
            <person name="Fortin N."/>
            <person name="Tromas N."/>
            <person name="Shapiro B.J."/>
        </authorList>
    </citation>
    <scope>NUCLEOTIDE SEQUENCE [LARGE SCALE GENOMIC DNA]</scope>
    <source>
        <strain evidence="4">Ma_QC_C_20070703_M131</strain>
    </source>
</reference>
<evidence type="ECO:0000313" key="4">
    <source>
        <dbReference type="EMBL" id="TRT58553.1"/>
    </source>
</evidence>
<sequence length="105" mass="12233">MEKPPKKLLEQVRDIIRIKHYSYRTEETYIFWIRRYTLFHDKRHPKDMSSAEMESFLSHLAVKENVAASTQNQAPPSLHSPFPTTVNTTAGSDRRDVQNFGIGQN</sequence>